<dbReference type="SUPFAM" id="SSF52540">
    <property type="entry name" value="P-loop containing nucleoside triphosphate hydrolases"/>
    <property type="match status" value="1"/>
</dbReference>
<feature type="domain" description="Orc1-like AAA ATPase" evidence="2">
    <location>
        <begin position="90"/>
        <end position="205"/>
    </location>
</feature>
<dbReference type="InterPro" id="IPR027417">
    <property type="entry name" value="P-loop_NTPase"/>
</dbReference>
<dbReference type="OrthoDB" id="674604at2759"/>
<reference evidence="4" key="1">
    <citation type="journal article" date="2020" name="Stud. Mycol.">
        <title>101 Dothideomycetes genomes: A test case for predicting lifestyles and emergence of pathogens.</title>
        <authorList>
            <person name="Haridas S."/>
            <person name="Albert R."/>
            <person name="Binder M."/>
            <person name="Bloem J."/>
            <person name="LaButti K."/>
            <person name="Salamov A."/>
            <person name="Andreopoulos B."/>
            <person name="Baker S."/>
            <person name="Barry K."/>
            <person name="Bills G."/>
            <person name="Bluhm B."/>
            <person name="Cannon C."/>
            <person name="Castanera R."/>
            <person name="Culley D."/>
            <person name="Daum C."/>
            <person name="Ezra D."/>
            <person name="Gonzalez J."/>
            <person name="Henrissat B."/>
            <person name="Kuo A."/>
            <person name="Liang C."/>
            <person name="Lipzen A."/>
            <person name="Lutzoni F."/>
            <person name="Magnuson J."/>
            <person name="Mondo S."/>
            <person name="Nolan M."/>
            <person name="Ohm R."/>
            <person name="Pangilinan J."/>
            <person name="Park H.-J."/>
            <person name="Ramirez L."/>
            <person name="Alfaro M."/>
            <person name="Sun H."/>
            <person name="Tritt A."/>
            <person name="Yoshinaga Y."/>
            <person name="Zwiers L.-H."/>
            <person name="Turgeon B."/>
            <person name="Goodwin S."/>
            <person name="Spatafora J."/>
            <person name="Crous P."/>
            <person name="Grigoriev I."/>
        </authorList>
    </citation>
    <scope>NUCLEOTIDE SEQUENCE [LARGE SCALE GENOMIC DNA]</scope>
    <source>
        <strain evidence="4">CECT 20119</strain>
    </source>
</reference>
<feature type="region of interest" description="Disordered" evidence="1">
    <location>
        <begin position="795"/>
        <end position="819"/>
    </location>
</feature>
<dbReference type="GO" id="GO:0016787">
    <property type="term" value="F:hydrolase activity"/>
    <property type="evidence" value="ECO:0007669"/>
    <property type="project" value="UniProtKB-KW"/>
</dbReference>
<gene>
    <name evidence="3" type="ORF">BDZ85DRAFT_39598</name>
</gene>
<protein>
    <submittedName>
        <fullName evidence="3">P-loop containing nucleoside triphosphate hydrolase protein</fullName>
    </submittedName>
</protein>
<dbReference type="InterPro" id="IPR011990">
    <property type="entry name" value="TPR-like_helical_dom_sf"/>
</dbReference>
<dbReference type="Pfam" id="PF13424">
    <property type="entry name" value="TPR_12"/>
    <property type="match status" value="1"/>
</dbReference>
<dbReference type="SUPFAM" id="SSF48452">
    <property type="entry name" value="TPR-like"/>
    <property type="match status" value="2"/>
</dbReference>
<dbReference type="EMBL" id="ML992515">
    <property type="protein sequence ID" value="KAF2219668.1"/>
    <property type="molecule type" value="Genomic_DNA"/>
</dbReference>
<proteinExistence type="predicted"/>
<keyword evidence="4" id="KW-1185">Reference proteome</keyword>
<feature type="region of interest" description="Disordered" evidence="1">
    <location>
        <begin position="1"/>
        <end position="22"/>
    </location>
</feature>
<sequence>MAARSQTTTEHEAGDEAPYSTINRGSVSNLVAKQINNGPIIFASHRVFQAGLKSRKSSDRRAIRPIRIRSDTQLSYDIPLTSPESVHCNPFVGRHEELRELHHALQASSRSQVIIRGLGGIGKSALAREYVKTYHTEYSAVFWVNAKDMITVRHDYAAIKNKIQRDSPATSPGGDEDDPVAFVHTWLNRAANRRWLMVFDNLDLIKLSHTSSSDTVDLKEVIPCGPHGRIILTTRASHISGTHVIRLKKISSDEQALEILAAASDRHLPHVKGTETEQLLRELDGLPLALVSAGSFLRQGNVSFARYLQYYRSSWARLHNSGPRILTYEDRTLHTTWNISFDLILQQNPQAANLLVLCGFLDNNDIWYELVKPPATLVGYKWLEQAVEDELSFLQCLRVLSEHGLIETKSADNSTNQLQGFAIHNCVHAWLAHGIQPELREGMIHVALALVTAQILPDSSPGFWIGQRRIFAHALRLWELLTDTLPELTLDPGQLYRLGALFHRNSNLVAAAAFFRASATASMRKHGLDDGRTLGAVRCLATVKLEQGSADEAIEILQHLRLQLESVPVSIDADNRALQALGRAYTESGNIEIAQTYLISALDICSSHYGPEHPYTFGAMNNLANVFHVQKEYGPAESLLVRALAMQQQTLGPSDPRTIGTLLNLGKLYRAQGHYAEAERIYRRGFEEYRTIFGTRNRWTIVAQVYIGVTCAKQEEHITAISRLQQAQEMIEDLGETIPGIIPFIRKQIFQCKNALLESTDKEFRFANEHATVASYLPGYPRKASVTVTLMDRHHGFPEKRPRRTSLGPPAPSHSLRRRYLPDDFSPAYWHSNTSPT</sequence>
<dbReference type="Gene3D" id="3.40.50.300">
    <property type="entry name" value="P-loop containing nucleotide triphosphate hydrolases"/>
    <property type="match status" value="1"/>
</dbReference>
<dbReference type="SMART" id="SM00028">
    <property type="entry name" value="TPR"/>
    <property type="match status" value="4"/>
</dbReference>
<dbReference type="PRINTS" id="PR00364">
    <property type="entry name" value="DISEASERSIST"/>
</dbReference>
<accession>A0A6A6G2B0</accession>
<evidence type="ECO:0000259" key="2">
    <source>
        <dbReference type="Pfam" id="PF13191"/>
    </source>
</evidence>
<dbReference type="Pfam" id="PF13374">
    <property type="entry name" value="TPR_10"/>
    <property type="match status" value="1"/>
</dbReference>
<name>A0A6A6G2B0_9PEZI</name>
<dbReference type="InterPro" id="IPR019734">
    <property type="entry name" value="TPR_rpt"/>
</dbReference>
<dbReference type="Proteomes" id="UP000799538">
    <property type="component" value="Unassembled WGS sequence"/>
</dbReference>
<keyword evidence="3" id="KW-0378">Hydrolase</keyword>
<dbReference type="AlphaFoldDB" id="A0A6A6G2B0"/>
<evidence type="ECO:0000256" key="1">
    <source>
        <dbReference type="SAM" id="MobiDB-lite"/>
    </source>
</evidence>
<evidence type="ECO:0000313" key="4">
    <source>
        <dbReference type="Proteomes" id="UP000799538"/>
    </source>
</evidence>
<organism evidence="3 4">
    <name type="scientific">Elsinoe ampelina</name>
    <dbReference type="NCBI Taxonomy" id="302913"/>
    <lineage>
        <taxon>Eukaryota</taxon>
        <taxon>Fungi</taxon>
        <taxon>Dikarya</taxon>
        <taxon>Ascomycota</taxon>
        <taxon>Pezizomycotina</taxon>
        <taxon>Dothideomycetes</taxon>
        <taxon>Dothideomycetidae</taxon>
        <taxon>Myriangiales</taxon>
        <taxon>Elsinoaceae</taxon>
        <taxon>Elsinoe</taxon>
    </lineage>
</organism>
<dbReference type="InterPro" id="IPR041664">
    <property type="entry name" value="AAA_16"/>
</dbReference>
<dbReference type="Pfam" id="PF13191">
    <property type="entry name" value="AAA_16"/>
    <property type="match status" value="1"/>
</dbReference>
<evidence type="ECO:0000313" key="3">
    <source>
        <dbReference type="EMBL" id="KAF2219668.1"/>
    </source>
</evidence>
<dbReference type="PANTHER" id="PTHR47691">
    <property type="entry name" value="REGULATOR-RELATED"/>
    <property type="match status" value="1"/>
</dbReference>
<dbReference type="Gene3D" id="1.25.40.10">
    <property type="entry name" value="Tetratricopeptide repeat domain"/>
    <property type="match status" value="1"/>
</dbReference>
<dbReference type="PANTHER" id="PTHR47691:SF3">
    <property type="entry name" value="HTH-TYPE TRANSCRIPTIONAL REGULATOR RV0890C-RELATED"/>
    <property type="match status" value="1"/>
</dbReference>